<dbReference type="RefSeq" id="WP_108911111.1">
    <property type="nucleotide sequence ID" value="NZ_CP021886.1"/>
</dbReference>
<evidence type="ECO:0000256" key="1">
    <source>
        <dbReference type="ARBA" id="ARBA00007689"/>
    </source>
</evidence>
<dbReference type="PANTHER" id="PTHR37828:SF1">
    <property type="entry name" value="YCII-RELATED DOMAIN-CONTAINING PROTEIN"/>
    <property type="match status" value="1"/>
</dbReference>
<dbReference type="InterPro" id="IPR005545">
    <property type="entry name" value="YCII"/>
</dbReference>
<dbReference type="GO" id="GO:0016787">
    <property type="term" value="F:hydrolase activity"/>
    <property type="evidence" value="ECO:0007669"/>
    <property type="project" value="UniProtKB-KW"/>
</dbReference>
<evidence type="ECO:0000313" key="3">
    <source>
        <dbReference type="EMBL" id="AWI34285.1"/>
    </source>
</evidence>
<feature type="domain" description="YCII-related" evidence="2">
    <location>
        <begin position="4"/>
        <end position="85"/>
    </location>
</feature>
<organism evidence="3 4">
    <name type="scientific">Helicobacter apodemus</name>
    <dbReference type="NCBI Taxonomy" id="135569"/>
    <lineage>
        <taxon>Bacteria</taxon>
        <taxon>Pseudomonadati</taxon>
        <taxon>Campylobacterota</taxon>
        <taxon>Epsilonproteobacteria</taxon>
        <taxon>Campylobacterales</taxon>
        <taxon>Helicobacteraceae</taxon>
        <taxon>Helicobacter</taxon>
    </lineage>
</organism>
<sequence length="104" mass="11790">MKNLFVILVTYTQNIEVIDKILPSHREYLQKGYESGRLLVSGPQNPRVGGVIIGCFADKEEAKAFTQKDPFFLKNAANYEVLEFNPILHHHSLKEFLNAPNGCN</sequence>
<dbReference type="OrthoDB" id="9814407at2"/>
<comment type="similarity">
    <text evidence="1">Belongs to the YciI family.</text>
</comment>
<dbReference type="PANTHER" id="PTHR37828">
    <property type="entry name" value="GSR2449 PROTEIN"/>
    <property type="match status" value="1"/>
</dbReference>
<protein>
    <submittedName>
        <fullName evidence="3">GTP cyclohydrolase</fullName>
    </submittedName>
</protein>
<dbReference type="SUPFAM" id="SSF54909">
    <property type="entry name" value="Dimeric alpha+beta barrel"/>
    <property type="match status" value="1"/>
</dbReference>
<name>A0A2U8FFS3_9HELI</name>
<proteinExistence type="inferred from homology"/>
<reference evidence="3 4" key="1">
    <citation type="submission" date="2017-06" db="EMBL/GenBank/DDBJ databases">
        <title>Complete genome of Helicobacter apodemus.</title>
        <authorList>
            <person name="Cho S."/>
        </authorList>
    </citation>
    <scope>NUCLEOTIDE SEQUENCE [LARGE SCALE GENOMIC DNA]</scope>
    <source>
        <strain evidence="4">SNUVETPUB-15-01</strain>
    </source>
</reference>
<dbReference type="KEGG" id="had:CDV25_05545"/>
<dbReference type="AlphaFoldDB" id="A0A2U8FFS3"/>
<gene>
    <name evidence="3" type="ORF">CDV25_05545</name>
</gene>
<dbReference type="InterPro" id="IPR011008">
    <property type="entry name" value="Dimeric_a/b-barrel"/>
</dbReference>
<dbReference type="Gene3D" id="3.30.70.1060">
    <property type="entry name" value="Dimeric alpha+beta barrel"/>
    <property type="match status" value="1"/>
</dbReference>
<accession>A0A2U8FFS3</accession>
<evidence type="ECO:0000313" key="4">
    <source>
        <dbReference type="Proteomes" id="UP000244890"/>
    </source>
</evidence>
<dbReference type="Pfam" id="PF03795">
    <property type="entry name" value="YCII"/>
    <property type="match status" value="1"/>
</dbReference>
<dbReference type="EMBL" id="CP021886">
    <property type="protein sequence ID" value="AWI34285.1"/>
    <property type="molecule type" value="Genomic_DNA"/>
</dbReference>
<dbReference type="Proteomes" id="UP000244890">
    <property type="component" value="Chromosome"/>
</dbReference>
<keyword evidence="3" id="KW-0378">Hydrolase</keyword>
<evidence type="ECO:0000259" key="2">
    <source>
        <dbReference type="Pfam" id="PF03795"/>
    </source>
</evidence>